<evidence type="ECO:0000313" key="2">
    <source>
        <dbReference type="Proteomes" id="UP000236305"/>
    </source>
</evidence>
<comment type="caution">
    <text evidence="1">The sequence shown here is derived from an EMBL/GenBank/DDBJ whole genome shotgun (WGS) entry which is preliminary data.</text>
</comment>
<dbReference type="OMA" id="IVKYYFH"/>
<gene>
    <name evidence="1" type="ORF">BJF96_g3224</name>
</gene>
<reference evidence="1 2" key="1">
    <citation type="submission" date="2017-12" db="EMBL/GenBank/DDBJ databases">
        <title>Comparative genomics yields insights into virulence evolution of Verticillium dahliae.</title>
        <authorList>
            <person name="Fan R."/>
            <person name="Armitage A.D."/>
            <person name="Cascant-Lopez E."/>
            <person name="Sobczyk M."/>
            <person name="Cockerton H.M."/>
            <person name="Harrison R.J."/>
        </authorList>
    </citation>
    <scope>NUCLEOTIDE SEQUENCE [LARGE SCALE GENOMIC DNA]</scope>
    <source>
        <strain evidence="1 2">12008</strain>
    </source>
</reference>
<organism evidence="1 2">
    <name type="scientific">Verticillium dahliae</name>
    <name type="common">Verticillium wilt</name>
    <dbReference type="NCBI Taxonomy" id="27337"/>
    <lineage>
        <taxon>Eukaryota</taxon>
        <taxon>Fungi</taxon>
        <taxon>Dikarya</taxon>
        <taxon>Ascomycota</taxon>
        <taxon>Pezizomycotina</taxon>
        <taxon>Sordariomycetes</taxon>
        <taxon>Hypocreomycetidae</taxon>
        <taxon>Glomerellales</taxon>
        <taxon>Plectosphaerellaceae</taxon>
        <taxon>Verticillium</taxon>
    </lineage>
</organism>
<dbReference type="EMBL" id="MPSH01000008">
    <property type="protein sequence ID" value="PNH33686.1"/>
    <property type="molecule type" value="Genomic_DNA"/>
</dbReference>
<dbReference type="AlphaFoldDB" id="A0AA44WLJ0"/>
<proteinExistence type="predicted"/>
<accession>A0AA44WLJ0</accession>
<protein>
    <submittedName>
        <fullName evidence="1">Uncharacterized protein</fullName>
    </submittedName>
</protein>
<dbReference type="Proteomes" id="UP000236305">
    <property type="component" value="Unassembled WGS sequence"/>
</dbReference>
<name>A0AA44WLJ0_VERDA</name>
<evidence type="ECO:0000313" key="1">
    <source>
        <dbReference type="EMBL" id="PNH33686.1"/>
    </source>
</evidence>
<sequence length="141" mass="16329">MSGSTINVVKYYFHIRNRPETEEYMRKLVALAYQTARAKKLYPRAVFIRSDLHGTTSINGVYQKDPKGPHITLCYKDDENMRKGTHVACHGYVKDEETMEFKEATDRGEKLDTTKKKNKQSVWPASEELWAAPDIGYGHWD</sequence>